<protein>
    <submittedName>
        <fullName evidence="4">Uncharacterized protein</fullName>
    </submittedName>
</protein>
<organism evidence="4 5">
    <name type="scientific">Fraxinus pennsylvanica</name>
    <dbReference type="NCBI Taxonomy" id="56036"/>
    <lineage>
        <taxon>Eukaryota</taxon>
        <taxon>Viridiplantae</taxon>
        <taxon>Streptophyta</taxon>
        <taxon>Embryophyta</taxon>
        <taxon>Tracheophyta</taxon>
        <taxon>Spermatophyta</taxon>
        <taxon>Magnoliopsida</taxon>
        <taxon>eudicotyledons</taxon>
        <taxon>Gunneridae</taxon>
        <taxon>Pentapetalae</taxon>
        <taxon>asterids</taxon>
        <taxon>lamiids</taxon>
        <taxon>Lamiales</taxon>
        <taxon>Oleaceae</taxon>
        <taxon>Oleeae</taxon>
        <taxon>Fraxinus</taxon>
    </lineage>
</organism>
<dbReference type="EMBL" id="OU503036">
    <property type="protein sequence ID" value="CAI9753009.1"/>
    <property type="molecule type" value="Genomic_DNA"/>
</dbReference>
<evidence type="ECO:0000256" key="2">
    <source>
        <dbReference type="ARBA" id="ARBA00023163"/>
    </source>
</evidence>
<dbReference type="InterPro" id="IPR005202">
    <property type="entry name" value="TF_GRAS"/>
</dbReference>
<name>A0AAD2DGI1_9LAMI</name>
<reference evidence="4" key="1">
    <citation type="submission" date="2023-05" db="EMBL/GenBank/DDBJ databases">
        <authorList>
            <person name="Huff M."/>
        </authorList>
    </citation>
    <scope>NUCLEOTIDE SEQUENCE</scope>
</reference>
<keyword evidence="5" id="KW-1185">Reference proteome</keyword>
<dbReference type="Pfam" id="PF03514">
    <property type="entry name" value="GRAS"/>
    <property type="match status" value="1"/>
</dbReference>
<feature type="region of interest" description="Disordered" evidence="3">
    <location>
        <begin position="1"/>
        <end position="40"/>
    </location>
</feature>
<feature type="compositionally biased region" description="Low complexity" evidence="3">
    <location>
        <begin position="19"/>
        <end position="39"/>
    </location>
</feature>
<evidence type="ECO:0000256" key="3">
    <source>
        <dbReference type="SAM" id="MobiDB-lite"/>
    </source>
</evidence>
<keyword evidence="1" id="KW-0805">Transcription regulation</keyword>
<feature type="compositionally biased region" description="Polar residues" evidence="3">
    <location>
        <begin position="1"/>
        <end position="17"/>
    </location>
</feature>
<evidence type="ECO:0000313" key="5">
    <source>
        <dbReference type="Proteomes" id="UP000834106"/>
    </source>
</evidence>
<dbReference type="Proteomes" id="UP000834106">
    <property type="component" value="Chromosome 1"/>
</dbReference>
<evidence type="ECO:0000256" key="1">
    <source>
        <dbReference type="ARBA" id="ARBA00023015"/>
    </source>
</evidence>
<sequence length="542" mass="59575">MKVPFSGNNHKNQSLNSKPVVTTTWTTTSPGNTAPTTSPYEPKPVLELYGSPIPVAKKAISNCTTAGISTILDDPLQLGDHALNHHFEDWDLGLDDDLIPVSKPASQLGTLCDQQYASIPEFTPVSSFDSSTRVEPSDFSPLSDIITTAPLSHSNNIIHPFDLSGEIQNLNNNNSNVRFVDELIRLAECLETNSLQVGQVSLARLNQQLRSPTGKPLQRAAFYFKEALQSLLSGLTRQTHPASSSEIIQTIKAQKMFSGISPIPMFSSFTVNQAVLEALEGCIHVHIIDFDIGLGSHWAPFLKELANKAESGKAIPALLRITAIVPEEYATESRLIRENLSQFARELNIMLHIDFVSISTFEYLSFKAIKLMDGENVAVLLSPAIFQHVGTGFLNDLRGISPLVVVHVESEVQMGFEAPSYHQAVIDGLDFYSTLFESLEAANVNSGGVGGGDDWIRKIETFVFLPKILEAVEAAGYGRKPWREALVAAGLRQVGLSQLADFQAECLLREAKVRGFHVAKQQEEILLCWHNRPLVATSAWRY</sequence>
<evidence type="ECO:0000313" key="4">
    <source>
        <dbReference type="EMBL" id="CAI9753009.1"/>
    </source>
</evidence>
<proteinExistence type="predicted"/>
<dbReference type="PANTHER" id="PTHR31636">
    <property type="entry name" value="OSJNBA0084A10.13 PROTEIN-RELATED"/>
    <property type="match status" value="1"/>
</dbReference>
<accession>A0AAD2DGI1</accession>
<keyword evidence="2" id="KW-0804">Transcription</keyword>
<gene>
    <name evidence="4" type="ORF">FPE_LOCUS440</name>
</gene>
<dbReference type="AlphaFoldDB" id="A0AAD2DGI1"/>